<sequence>MARLDKLFNANYLHDVPAAMQVVNEKNRAYVDRFVSENYNKLSSQFKSVAGIINSSCYGSLDKLNETILALYTDVNLCFASWEDANAYMQNKFTEKEMRVPTKKTIKSGELPDEESINENDLKDE</sequence>
<evidence type="ECO:0000313" key="3">
    <source>
        <dbReference type="Proteomes" id="UP000320533"/>
    </source>
</evidence>
<feature type="region of interest" description="Disordered" evidence="1">
    <location>
        <begin position="103"/>
        <end position="125"/>
    </location>
</feature>
<reference evidence="2 3" key="1">
    <citation type="submission" date="2019-06" db="EMBL/GenBank/DDBJ databases">
        <title>Complete genome sequence of Bacteroides uniformis NBRC 113350.</title>
        <authorList>
            <person name="Miura T."/>
            <person name="Furukawa M."/>
            <person name="Shimamura M."/>
            <person name="Ohyama Y."/>
            <person name="Yamazoe A."/>
            <person name="Kawasaki H."/>
        </authorList>
    </citation>
    <scope>NUCLEOTIDE SEQUENCE [LARGE SCALE GENOMIC DNA]</scope>
    <source>
        <strain evidence="2 3">NBRC 113350</strain>
    </source>
</reference>
<organism evidence="2 3">
    <name type="scientific">Bacteroides uniformis</name>
    <dbReference type="NCBI Taxonomy" id="820"/>
    <lineage>
        <taxon>Bacteria</taxon>
        <taxon>Pseudomonadati</taxon>
        <taxon>Bacteroidota</taxon>
        <taxon>Bacteroidia</taxon>
        <taxon>Bacteroidales</taxon>
        <taxon>Bacteroidaceae</taxon>
        <taxon>Bacteroides</taxon>
    </lineage>
</organism>
<evidence type="ECO:0000256" key="1">
    <source>
        <dbReference type="SAM" id="MobiDB-lite"/>
    </source>
</evidence>
<dbReference type="RefSeq" id="WP_232058959.1">
    <property type="nucleotide sequence ID" value="NZ_AP019724.1"/>
</dbReference>
<feature type="compositionally biased region" description="Acidic residues" evidence="1">
    <location>
        <begin position="111"/>
        <end position="125"/>
    </location>
</feature>
<dbReference type="EMBL" id="AP019724">
    <property type="protein sequence ID" value="BBK87868.1"/>
    <property type="molecule type" value="Genomic_DNA"/>
</dbReference>
<proteinExistence type="predicted"/>
<dbReference type="AlphaFoldDB" id="A0A4Y1VH96"/>
<protein>
    <submittedName>
        <fullName evidence="2">Uncharacterized protein</fullName>
    </submittedName>
</protein>
<accession>A0A4Y1VH96</accession>
<evidence type="ECO:0000313" key="2">
    <source>
        <dbReference type="EMBL" id="BBK87868.1"/>
    </source>
</evidence>
<name>A0A4Y1VH96_BACUN</name>
<dbReference type="Proteomes" id="UP000320533">
    <property type="component" value="Chromosome"/>
</dbReference>
<dbReference type="KEGG" id="bun:Bun01g_22380"/>
<gene>
    <name evidence="2" type="ORF">Bun01g_22380</name>
</gene>